<dbReference type="Gene3D" id="3.40.50.1220">
    <property type="entry name" value="TPP-binding domain"/>
    <property type="match status" value="1"/>
</dbReference>
<dbReference type="UniPathway" id="UPA01057">
    <property type="reaction ID" value="UER00164"/>
</dbReference>
<evidence type="ECO:0000256" key="2">
    <source>
        <dbReference type="ARBA" id="ARBA00022723"/>
    </source>
</evidence>
<dbReference type="Proteomes" id="UP000466104">
    <property type="component" value="Unassembled WGS sequence"/>
</dbReference>
<keyword evidence="1 6" id="KW-0808">Transferase</keyword>
<dbReference type="HAMAP" id="MF_01659">
    <property type="entry name" value="MenD"/>
    <property type="match status" value="1"/>
</dbReference>
<comment type="cofactor">
    <cofactor evidence="6">
        <name>Mg(2+)</name>
        <dbReference type="ChEBI" id="CHEBI:18420"/>
    </cofactor>
    <cofactor evidence="6">
        <name>Mn(2+)</name>
        <dbReference type="ChEBI" id="CHEBI:29035"/>
    </cofactor>
</comment>
<dbReference type="InterPro" id="IPR012001">
    <property type="entry name" value="Thiamin_PyroP_enz_TPP-bd_dom"/>
</dbReference>
<dbReference type="Gene3D" id="3.40.50.970">
    <property type="match status" value="2"/>
</dbReference>
<comment type="function">
    <text evidence="6">Catalyzes the thiamine diphosphate-dependent decarboxylation of 2-oxoglutarate and the subsequent addition of the resulting succinic semialdehyde-thiamine pyrophosphate anion to isochorismate to yield 2-succinyl-5-enolpyruvyl-6-hydroxy-3-cyclohexene-1-carboxylate (SEPHCHC).</text>
</comment>
<dbReference type="CDD" id="cd07037">
    <property type="entry name" value="TPP_PYR_MenD"/>
    <property type="match status" value="1"/>
</dbReference>
<dbReference type="EMBL" id="VUMG01000002">
    <property type="protein sequence ID" value="MSS45743.1"/>
    <property type="molecule type" value="Genomic_DNA"/>
</dbReference>
<dbReference type="SUPFAM" id="SSF52518">
    <property type="entry name" value="Thiamin diphosphate-binding fold (THDP-binding)"/>
    <property type="match status" value="2"/>
</dbReference>
<dbReference type="EC" id="2.2.1.9" evidence="6"/>
<dbReference type="Pfam" id="PF02776">
    <property type="entry name" value="TPP_enzyme_N"/>
    <property type="match status" value="1"/>
</dbReference>
<dbReference type="InterPro" id="IPR004433">
    <property type="entry name" value="MenaQ_synth_MenD"/>
</dbReference>
<protein>
    <recommendedName>
        <fullName evidence="6">2-succinyl-5-enolpyruvyl-6-hydroxy-3-cyclohexene-1-carboxylate synthase</fullName>
        <shortName evidence="6">SEPHCHC synthase</shortName>
        <ecNumber evidence="6">2.2.1.9</ecNumber>
    </recommendedName>
    <alternativeName>
        <fullName evidence="6">Menaquinone biosynthesis protein MenD</fullName>
    </alternativeName>
</protein>
<keyword evidence="3 6" id="KW-0460">Magnesium</keyword>
<dbReference type="GO" id="GO:0030145">
    <property type="term" value="F:manganese ion binding"/>
    <property type="evidence" value="ECO:0007669"/>
    <property type="project" value="UniProtKB-UniRule"/>
</dbReference>
<comment type="cofactor">
    <cofactor evidence="6">
        <name>thiamine diphosphate</name>
        <dbReference type="ChEBI" id="CHEBI:58937"/>
    </cofactor>
    <text evidence="6">Binds 1 thiamine pyrophosphate per subunit.</text>
</comment>
<name>A0A7K0J7C7_9ACTN</name>
<evidence type="ECO:0000256" key="3">
    <source>
        <dbReference type="ARBA" id="ARBA00022842"/>
    </source>
</evidence>
<comment type="pathway">
    <text evidence="6">Quinol/quinone metabolism; menaquinone biosynthesis.</text>
</comment>
<evidence type="ECO:0000259" key="8">
    <source>
        <dbReference type="Pfam" id="PF02776"/>
    </source>
</evidence>
<dbReference type="GO" id="GO:0070204">
    <property type="term" value="F:2-succinyl-5-enolpyruvyl-6-hydroxy-3-cyclohexene-1-carboxylic-acid synthase activity"/>
    <property type="evidence" value="ECO:0007669"/>
    <property type="project" value="UniProtKB-UniRule"/>
</dbReference>
<keyword evidence="5 6" id="KW-0464">Manganese</keyword>
<evidence type="ECO:0000259" key="7">
    <source>
        <dbReference type="Pfam" id="PF02775"/>
    </source>
</evidence>
<evidence type="ECO:0000256" key="6">
    <source>
        <dbReference type="HAMAP-Rule" id="MF_01659"/>
    </source>
</evidence>
<keyword evidence="4 6" id="KW-0786">Thiamine pyrophosphate</keyword>
<dbReference type="UniPathway" id="UPA00079"/>
<evidence type="ECO:0000256" key="4">
    <source>
        <dbReference type="ARBA" id="ARBA00023052"/>
    </source>
</evidence>
<comment type="similarity">
    <text evidence="6">Belongs to the TPP enzyme family. MenD subfamily.</text>
</comment>
<feature type="domain" description="Thiamine pyrophosphate enzyme TPP-binding" evidence="7">
    <location>
        <begin position="384"/>
        <end position="504"/>
    </location>
</feature>
<evidence type="ECO:0000313" key="9">
    <source>
        <dbReference type="EMBL" id="MSS45743.1"/>
    </source>
</evidence>
<feature type="domain" description="Thiamine pyrophosphate enzyme N-terminal TPP-binding" evidence="8">
    <location>
        <begin position="3"/>
        <end position="111"/>
    </location>
</feature>
<dbReference type="InterPro" id="IPR011766">
    <property type="entry name" value="TPP_enzyme_TPP-bd"/>
</dbReference>
<dbReference type="PIRSF" id="PIRSF004983">
    <property type="entry name" value="MenD"/>
    <property type="match status" value="1"/>
</dbReference>
<accession>A0A7K0J7C7</accession>
<dbReference type="PANTHER" id="PTHR42916:SF1">
    <property type="entry name" value="PROTEIN PHYLLO, CHLOROPLASTIC"/>
    <property type="match status" value="1"/>
</dbReference>
<reference evidence="9 10" key="1">
    <citation type="submission" date="2019-08" db="EMBL/GenBank/DDBJ databases">
        <title>In-depth cultivation of the pig gut microbiome towards novel bacterial diversity and tailored functional studies.</title>
        <authorList>
            <person name="Wylensek D."/>
            <person name="Hitch T.C.A."/>
            <person name="Clavel T."/>
        </authorList>
    </citation>
    <scope>NUCLEOTIDE SEQUENCE [LARGE SCALE GENOMIC DNA]</scope>
    <source>
        <strain evidence="9 10">WCA-380-WT-3A</strain>
    </source>
</reference>
<dbReference type="NCBIfam" id="TIGR00173">
    <property type="entry name" value="menD"/>
    <property type="match status" value="1"/>
</dbReference>
<evidence type="ECO:0000313" key="10">
    <source>
        <dbReference type="Proteomes" id="UP000466104"/>
    </source>
</evidence>
<evidence type="ECO:0000256" key="5">
    <source>
        <dbReference type="ARBA" id="ARBA00023211"/>
    </source>
</evidence>
<dbReference type="GO" id="GO:0030976">
    <property type="term" value="F:thiamine pyrophosphate binding"/>
    <property type="evidence" value="ECO:0007669"/>
    <property type="project" value="UniProtKB-UniRule"/>
</dbReference>
<dbReference type="GO" id="GO:0009234">
    <property type="term" value="P:menaquinone biosynthetic process"/>
    <property type="evidence" value="ECO:0007669"/>
    <property type="project" value="UniProtKB-UniRule"/>
</dbReference>
<organism evidence="9 10">
    <name type="scientific">Cutibacterium porci</name>
    <dbReference type="NCBI Taxonomy" id="2605781"/>
    <lineage>
        <taxon>Bacteria</taxon>
        <taxon>Bacillati</taxon>
        <taxon>Actinomycetota</taxon>
        <taxon>Actinomycetes</taxon>
        <taxon>Propionibacteriales</taxon>
        <taxon>Propionibacteriaceae</taxon>
        <taxon>Cutibacterium</taxon>
    </lineage>
</organism>
<dbReference type="GO" id="GO:0000287">
    <property type="term" value="F:magnesium ion binding"/>
    <property type="evidence" value="ECO:0007669"/>
    <property type="project" value="UniProtKB-UniRule"/>
</dbReference>
<keyword evidence="6" id="KW-0474">Menaquinone biosynthesis</keyword>
<dbReference type="AlphaFoldDB" id="A0A7K0J7C7"/>
<evidence type="ECO:0000256" key="1">
    <source>
        <dbReference type="ARBA" id="ARBA00022679"/>
    </source>
</evidence>
<sequence length="518" mass="54437">MSALGRSGVEHVVYCSGSRDAPIGYALADAEAAGWLRVQVRLDERSAAFVALGLSKALGLSHPAAVVTTSGTAVANLHPAVLEADAAGVPLIVVSADRPHEMWHTGANQTTLQAGIFGSASRFDAQIPAGFPPDTRLDSLVLRAVSAATGVLTRDPGPVHVNVGFRDPLVPDDSWQPTRLSHHRIELYGADRSRDEAEHATPLSMPSHTVVVAGDGAGPDARELAEQGGWPLLAEPTSGARAGSHALTNYQAVLGSAVADRIDGILVLGHPTLSRPVSRLLARPGVTVVTHRARWTDVAGDARVVVGPVSLTDVTIDESWLPCWLDADQPTDRTYKQEMCDVIWQASVCANAPQLVIGASDVIRAFDIGAVPGPEPACAVANRGLAGIDGTVSTGIGLAIGGRRPVRVVVGDLTFAHDAMALLRGDNDDDVDVQVIVLDDHGGAIFGGLEHSAAPRPVLERMFLTPQRLDISALAVGLGARHCTVTMRDRNDTVNEMRRLLAEPIRGRSVVEVSLPAV</sequence>
<keyword evidence="10" id="KW-1185">Reference proteome</keyword>
<proteinExistence type="inferred from homology"/>
<comment type="caution">
    <text evidence="9">The sequence shown here is derived from an EMBL/GenBank/DDBJ whole genome shotgun (WGS) entry which is preliminary data.</text>
</comment>
<dbReference type="Pfam" id="PF02775">
    <property type="entry name" value="TPP_enzyme_C"/>
    <property type="match status" value="1"/>
</dbReference>
<dbReference type="PANTHER" id="PTHR42916">
    <property type="entry name" value="2-SUCCINYL-5-ENOLPYRUVYL-6-HYDROXY-3-CYCLOHEXENE-1-CARBOXYLATE SYNTHASE"/>
    <property type="match status" value="1"/>
</dbReference>
<comment type="subunit">
    <text evidence="6">Homodimer.</text>
</comment>
<comment type="pathway">
    <text evidence="6">Quinol/quinone metabolism; 1,4-dihydroxy-2-naphthoate biosynthesis; 1,4-dihydroxy-2-naphthoate from chorismate: step 2/7.</text>
</comment>
<comment type="catalytic activity">
    <reaction evidence="6">
        <text>isochorismate + 2-oxoglutarate + H(+) = 5-enolpyruvoyl-6-hydroxy-2-succinyl-cyclohex-3-ene-1-carboxylate + CO2</text>
        <dbReference type="Rhea" id="RHEA:25593"/>
        <dbReference type="ChEBI" id="CHEBI:15378"/>
        <dbReference type="ChEBI" id="CHEBI:16526"/>
        <dbReference type="ChEBI" id="CHEBI:16810"/>
        <dbReference type="ChEBI" id="CHEBI:29780"/>
        <dbReference type="ChEBI" id="CHEBI:58818"/>
        <dbReference type="EC" id="2.2.1.9"/>
    </reaction>
</comment>
<dbReference type="InterPro" id="IPR029061">
    <property type="entry name" value="THDP-binding"/>
</dbReference>
<keyword evidence="2 6" id="KW-0479">Metal-binding</keyword>
<gene>
    <name evidence="6 9" type="primary">menD</name>
    <name evidence="9" type="ORF">FYJ43_06745</name>
</gene>